<dbReference type="Pfam" id="PF00293">
    <property type="entry name" value="NUDIX"/>
    <property type="match status" value="1"/>
</dbReference>
<name>A0AAN6E229_9EURO</name>
<evidence type="ECO:0000313" key="3">
    <source>
        <dbReference type="Proteomes" id="UP001203852"/>
    </source>
</evidence>
<proteinExistence type="predicted"/>
<dbReference type="EMBL" id="MU404352">
    <property type="protein sequence ID" value="KAI1615837.1"/>
    <property type="molecule type" value="Genomic_DNA"/>
</dbReference>
<dbReference type="PROSITE" id="PS51462">
    <property type="entry name" value="NUDIX"/>
    <property type="match status" value="1"/>
</dbReference>
<dbReference type="InterPro" id="IPR000086">
    <property type="entry name" value="NUDIX_hydrolase_dom"/>
</dbReference>
<dbReference type="PANTHER" id="PTHR43736:SF1">
    <property type="entry name" value="DIHYDRONEOPTERIN TRIPHOSPHATE DIPHOSPHATASE"/>
    <property type="match status" value="1"/>
</dbReference>
<organism evidence="2 3">
    <name type="scientific">Exophiala viscosa</name>
    <dbReference type="NCBI Taxonomy" id="2486360"/>
    <lineage>
        <taxon>Eukaryota</taxon>
        <taxon>Fungi</taxon>
        <taxon>Dikarya</taxon>
        <taxon>Ascomycota</taxon>
        <taxon>Pezizomycotina</taxon>
        <taxon>Eurotiomycetes</taxon>
        <taxon>Chaetothyriomycetidae</taxon>
        <taxon>Chaetothyriales</taxon>
        <taxon>Herpotrichiellaceae</taxon>
        <taxon>Exophiala</taxon>
    </lineage>
</organism>
<reference evidence="2" key="1">
    <citation type="journal article" date="2022" name="bioRxiv">
        <title>Deciphering the potential niche of two novel black yeast fungi from a biological soil crust based on their genomes, phenotypes, and melanin regulation.</title>
        <authorList>
            <consortium name="DOE Joint Genome Institute"/>
            <person name="Carr E.C."/>
            <person name="Barton Q."/>
            <person name="Grambo S."/>
            <person name="Sullivan M."/>
            <person name="Renfro C.M."/>
            <person name="Kuo A."/>
            <person name="Pangilinan J."/>
            <person name="Lipzen A."/>
            <person name="Keymanesh K."/>
            <person name="Savage E."/>
            <person name="Barry K."/>
            <person name="Grigoriev I.V."/>
            <person name="Riekhof W.R."/>
            <person name="Harris S.S."/>
        </authorList>
    </citation>
    <scope>NUCLEOTIDE SEQUENCE</scope>
    <source>
        <strain evidence="2">JF 03-4F</strain>
    </source>
</reference>
<keyword evidence="2" id="KW-0378">Hydrolase</keyword>
<feature type="domain" description="Nudix hydrolase" evidence="1">
    <location>
        <begin position="55"/>
        <end position="194"/>
    </location>
</feature>
<dbReference type="InterPro" id="IPR015797">
    <property type="entry name" value="NUDIX_hydrolase-like_dom_sf"/>
</dbReference>
<dbReference type="SUPFAM" id="SSF55811">
    <property type="entry name" value="Nudix"/>
    <property type="match status" value="1"/>
</dbReference>
<dbReference type="CDD" id="cd02883">
    <property type="entry name" value="NUDIX_Hydrolase"/>
    <property type="match status" value="1"/>
</dbReference>
<comment type="caution">
    <text evidence="2">The sequence shown here is derived from an EMBL/GenBank/DDBJ whole genome shotgun (WGS) entry which is preliminary data.</text>
</comment>
<protein>
    <submittedName>
        <fullName evidence="2">NUDIX hydrolase domain-like protein</fullName>
    </submittedName>
</protein>
<dbReference type="Proteomes" id="UP001203852">
    <property type="component" value="Unassembled WGS sequence"/>
</dbReference>
<sequence length="210" mass="23113">MVLQDTDDDMTDSIPESPSFAFSSHPSCSSFAINLESYVAHNPVKSTTFGATIQTYYIATGAMVFDKSSPQRILLVQRASTDSMPNLWEVPGGAVDPEDPTILHAVARELREEAGLTATNIGPQVGEVQIFVTRRGLTICKFHFLIDAKTSPDGTMDVKLDPGEHQSYVWATEEQVKAGRVNDVQLKWTLREQEAPVLEAFLARNAQSKI</sequence>
<gene>
    <name evidence="2" type="ORF">EDD36DRAFT_198186</name>
</gene>
<dbReference type="GO" id="GO:0016787">
    <property type="term" value="F:hydrolase activity"/>
    <property type="evidence" value="ECO:0007669"/>
    <property type="project" value="UniProtKB-KW"/>
</dbReference>
<evidence type="ECO:0000313" key="2">
    <source>
        <dbReference type="EMBL" id="KAI1615837.1"/>
    </source>
</evidence>
<evidence type="ECO:0000259" key="1">
    <source>
        <dbReference type="PROSITE" id="PS51462"/>
    </source>
</evidence>
<dbReference type="PANTHER" id="PTHR43736">
    <property type="entry name" value="ADP-RIBOSE PYROPHOSPHATASE"/>
    <property type="match status" value="1"/>
</dbReference>
<dbReference type="Gene3D" id="3.90.79.10">
    <property type="entry name" value="Nucleoside Triphosphate Pyrophosphohydrolase"/>
    <property type="match status" value="1"/>
</dbReference>
<dbReference type="AlphaFoldDB" id="A0AAN6E229"/>
<keyword evidence="3" id="KW-1185">Reference proteome</keyword>
<accession>A0AAN6E229</accession>